<evidence type="ECO:0000256" key="1">
    <source>
        <dbReference type="SAM" id="MobiDB-lite"/>
    </source>
</evidence>
<accession>A0A182MTH3</accession>
<dbReference type="EnsemblMetazoa" id="ACUA025894-RA">
    <property type="protein sequence ID" value="ACUA025894-PA"/>
    <property type="gene ID" value="ACUA025894"/>
</dbReference>
<reference evidence="2" key="2">
    <citation type="submission" date="2020-05" db="UniProtKB">
        <authorList>
            <consortium name="EnsemblMetazoa"/>
        </authorList>
    </citation>
    <scope>IDENTIFICATION</scope>
    <source>
        <strain evidence="2">A-37</strain>
    </source>
</reference>
<evidence type="ECO:0000313" key="2">
    <source>
        <dbReference type="EnsemblMetazoa" id="ACUA025894-PA"/>
    </source>
</evidence>
<keyword evidence="3" id="KW-1185">Reference proteome</keyword>
<sequence length="117" mass="13078">MQKKYLEQKNKRSLKKTEKKQAEQQQLQQQQTLSGNLQSSVHVRYAALTLRCQTLNVNTHLTMIQETVTLSSSSSVAPLSCPTIAASKGFHANVRTSQRIQQYMGTALINNGMNLTV</sequence>
<feature type="compositionally biased region" description="Basic and acidic residues" evidence="1">
    <location>
        <begin position="1"/>
        <end position="22"/>
    </location>
</feature>
<organism evidence="2 3">
    <name type="scientific">Anopheles culicifacies</name>
    <dbReference type="NCBI Taxonomy" id="139723"/>
    <lineage>
        <taxon>Eukaryota</taxon>
        <taxon>Metazoa</taxon>
        <taxon>Ecdysozoa</taxon>
        <taxon>Arthropoda</taxon>
        <taxon>Hexapoda</taxon>
        <taxon>Insecta</taxon>
        <taxon>Pterygota</taxon>
        <taxon>Neoptera</taxon>
        <taxon>Endopterygota</taxon>
        <taxon>Diptera</taxon>
        <taxon>Nematocera</taxon>
        <taxon>Culicoidea</taxon>
        <taxon>Culicidae</taxon>
        <taxon>Anophelinae</taxon>
        <taxon>Anopheles</taxon>
        <taxon>culicifacies species complex</taxon>
    </lineage>
</organism>
<dbReference type="Proteomes" id="UP000075883">
    <property type="component" value="Unassembled WGS sequence"/>
</dbReference>
<dbReference type="AlphaFoldDB" id="A0A182MTH3"/>
<protein>
    <submittedName>
        <fullName evidence="2">Uncharacterized protein</fullName>
    </submittedName>
</protein>
<evidence type="ECO:0000313" key="3">
    <source>
        <dbReference type="Proteomes" id="UP000075883"/>
    </source>
</evidence>
<dbReference type="EMBL" id="AXCM01001011">
    <property type="status" value="NOT_ANNOTATED_CDS"/>
    <property type="molecule type" value="Genomic_DNA"/>
</dbReference>
<proteinExistence type="predicted"/>
<name>A0A182MTH3_9DIPT</name>
<feature type="compositionally biased region" description="Low complexity" evidence="1">
    <location>
        <begin position="23"/>
        <end position="33"/>
    </location>
</feature>
<reference evidence="3" key="1">
    <citation type="submission" date="2013-09" db="EMBL/GenBank/DDBJ databases">
        <title>The Genome Sequence of Anopheles culicifacies species A.</title>
        <authorList>
            <consortium name="The Broad Institute Genomics Platform"/>
            <person name="Neafsey D.E."/>
            <person name="Besansky N."/>
            <person name="Howell P."/>
            <person name="Walton C."/>
            <person name="Young S.K."/>
            <person name="Zeng Q."/>
            <person name="Gargeya S."/>
            <person name="Fitzgerald M."/>
            <person name="Haas B."/>
            <person name="Abouelleil A."/>
            <person name="Allen A.W."/>
            <person name="Alvarado L."/>
            <person name="Arachchi H.M."/>
            <person name="Berlin A.M."/>
            <person name="Chapman S.B."/>
            <person name="Gainer-Dewar J."/>
            <person name="Goldberg J."/>
            <person name="Griggs A."/>
            <person name="Gujja S."/>
            <person name="Hansen M."/>
            <person name="Howarth C."/>
            <person name="Imamovic A."/>
            <person name="Ireland A."/>
            <person name="Larimer J."/>
            <person name="McCowan C."/>
            <person name="Murphy C."/>
            <person name="Pearson M."/>
            <person name="Poon T.W."/>
            <person name="Priest M."/>
            <person name="Roberts A."/>
            <person name="Saif S."/>
            <person name="Shea T."/>
            <person name="Sisk P."/>
            <person name="Sykes S."/>
            <person name="Wortman J."/>
            <person name="Nusbaum C."/>
            <person name="Birren B."/>
        </authorList>
    </citation>
    <scope>NUCLEOTIDE SEQUENCE [LARGE SCALE GENOMIC DNA]</scope>
    <source>
        <strain evidence="3">A-37</strain>
    </source>
</reference>
<feature type="region of interest" description="Disordered" evidence="1">
    <location>
        <begin position="1"/>
        <end position="35"/>
    </location>
</feature>
<dbReference type="VEuPathDB" id="VectorBase:ACUA025894"/>
<dbReference type="STRING" id="139723.A0A182MTH3"/>